<evidence type="ECO:0000313" key="2">
    <source>
        <dbReference type="EMBL" id="MBO1804597.1"/>
    </source>
</evidence>
<feature type="compositionally biased region" description="Acidic residues" evidence="1">
    <location>
        <begin position="19"/>
        <end position="31"/>
    </location>
</feature>
<dbReference type="Proteomes" id="UP000664398">
    <property type="component" value="Unassembled WGS sequence"/>
</dbReference>
<evidence type="ECO:0000256" key="1">
    <source>
        <dbReference type="SAM" id="MobiDB-lite"/>
    </source>
</evidence>
<dbReference type="AlphaFoldDB" id="A0A939LUF7"/>
<protein>
    <submittedName>
        <fullName evidence="2">Uncharacterized protein</fullName>
    </submittedName>
</protein>
<evidence type="ECO:0000313" key="3">
    <source>
        <dbReference type="Proteomes" id="UP000664398"/>
    </source>
</evidence>
<comment type="caution">
    <text evidence="2">The sequence shown here is derived from an EMBL/GenBank/DDBJ whole genome shotgun (WGS) entry which is preliminary data.</text>
</comment>
<keyword evidence="3" id="KW-1185">Reference proteome</keyword>
<gene>
    <name evidence="2" type="ORF">J4H91_04595</name>
</gene>
<feature type="region of interest" description="Disordered" evidence="1">
    <location>
        <begin position="1"/>
        <end position="59"/>
    </location>
</feature>
<reference evidence="2" key="1">
    <citation type="submission" date="2021-03" db="EMBL/GenBank/DDBJ databases">
        <title>Leucobacter chromiisoli sp. nov., isolated from chromium-containing soil of chemical plant.</title>
        <authorList>
            <person name="Xu Z."/>
        </authorList>
    </citation>
    <scope>NUCLEOTIDE SEQUENCE</scope>
    <source>
        <strain evidence="2">A2</strain>
    </source>
</reference>
<proteinExistence type="predicted"/>
<dbReference type="EMBL" id="JAGDYL010000006">
    <property type="protein sequence ID" value="MBO1804597.1"/>
    <property type="molecule type" value="Genomic_DNA"/>
</dbReference>
<feature type="compositionally biased region" description="Low complexity" evidence="1">
    <location>
        <begin position="32"/>
        <end position="42"/>
    </location>
</feature>
<name>A0A939LUF7_9MICO</name>
<dbReference type="RefSeq" id="WP_208045093.1">
    <property type="nucleotide sequence ID" value="NZ_JAGDYL010000006.1"/>
</dbReference>
<accession>A0A939LUF7</accession>
<sequence>MSFDYAALDAEDQKSTDHEQDEDFSEAEELAQDVAAPAAVLPPAQPSTRRRTSKRALTEEERLERALAQVETLQARVTAKREERRSRLVEDLYRLHNIVESPGDLGEAKRIAELRRALGL</sequence>
<organism evidence="2 3">
    <name type="scientific">Leucobacter ruminantium</name>
    <dbReference type="NCBI Taxonomy" id="1289170"/>
    <lineage>
        <taxon>Bacteria</taxon>
        <taxon>Bacillati</taxon>
        <taxon>Actinomycetota</taxon>
        <taxon>Actinomycetes</taxon>
        <taxon>Micrococcales</taxon>
        <taxon>Microbacteriaceae</taxon>
        <taxon>Leucobacter</taxon>
    </lineage>
</organism>